<sequence>MHFGRNRLFILITTSGLLFAIVLFSYTPWFSSSPMSETFVYFPEDDQLSFTQYETKINLLEIKDENEYYLSWDYQSTTDSSVYLRQDISLLFENGRLVDQQKIQEQHTDHLKGDGVYHGDDSGRHEAITFHYGEVHYPNDIIKSKKAMSSDILYVIDSPLSPLQTFREATSTIERKNKELLDSIIDQQLTYVWDGLMEEYNIDPDQYIKIPFNRLETYLHEPLPMLSKEQSSEIIGKLWEGLYRHYILGINTFNDKDYDPVGNSLPLILLHKGSSHLIVLYETADQTSQQLLQQIPPVTKSD</sequence>
<gene>
    <name evidence="1" type="ORF">KS419_10915</name>
</gene>
<evidence type="ECO:0000313" key="1">
    <source>
        <dbReference type="EMBL" id="MBU9712253.1"/>
    </source>
</evidence>
<accession>A0ABS6JIV0</accession>
<dbReference type="Proteomes" id="UP000784880">
    <property type="component" value="Unassembled WGS sequence"/>
</dbReference>
<name>A0ABS6JIV0_9BACI</name>
<proteinExistence type="predicted"/>
<dbReference type="EMBL" id="JAHQCS010000095">
    <property type="protein sequence ID" value="MBU9712253.1"/>
    <property type="molecule type" value="Genomic_DNA"/>
</dbReference>
<keyword evidence="2" id="KW-1185">Reference proteome</keyword>
<organism evidence="1 2">
    <name type="scientific">Evansella tamaricis</name>
    <dbReference type="NCBI Taxonomy" id="2069301"/>
    <lineage>
        <taxon>Bacteria</taxon>
        <taxon>Bacillati</taxon>
        <taxon>Bacillota</taxon>
        <taxon>Bacilli</taxon>
        <taxon>Bacillales</taxon>
        <taxon>Bacillaceae</taxon>
        <taxon>Evansella</taxon>
    </lineage>
</organism>
<dbReference type="RefSeq" id="WP_217066437.1">
    <property type="nucleotide sequence ID" value="NZ_JAHQCS010000095.1"/>
</dbReference>
<comment type="caution">
    <text evidence="1">The sequence shown here is derived from an EMBL/GenBank/DDBJ whole genome shotgun (WGS) entry which is preliminary data.</text>
</comment>
<evidence type="ECO:0000313" key="2">
    <source>
        <dbReference type="Proteomes" id="UP000784880"/>
    </source>
</evidence>
<protein>
    <submittedName>
        <fullName evidence="1">Uncharacterized protein</fullName>
    </submittedName>
</protein>
<reference evidence="1 2" key="1">
    <citation type="submission" date="2021-06" db="EMBL/GenBank/DDBJ databases">
        <title>Bacillus sp. RD4P76, an endophyte from a halophyte.</title>
        <authorList>
            <person name="Sun J.-Q."/>
        </authorList>
    </citation>
    <scope>NUCLEOTIDE SEQUENCE [LARGE SCALE GENOMIC DNA]</scope>
    <source>
        <strain evidence="1 2">CGMCC 1.15917</strain>
    </source>
</reference>